<dbReference type="Pfam" id="PF04640">
    <property type="entry name" value="PLATZ"/>
    <property type="match status" value="1"/>
</dbReference>
<dbReference type="Gene3D" id="3.30.160.60">
    <property type="entry name" value="Classic Zinc Finger"/>
    <property type="match status" value="1"/>
</dbReference>
<evidence type="ECO:0000256" key="2">
    <source>
        <dbReference type="SAM" id="MobiDB-lite"/>
    </source>
</evidence>
<evidence type="ECO:0000256" key="1">
    <source>
        <dbReference type="PROSITE-ProRule" id="PRU00024"/>
    </source>
</evidence>
<evidence type="ECO:0000259" key="3">
    <source>
        <dbReference type="PROSITE" id="PS50119"/>
    </source>
</evidence>
<name>D5A9A4_PICSI</name>
<accession>D5A9A4</accession>
<keyword evidence="1" id="KW-0862">Zinc</keyword>
<dbReference type="PANTHER" id="PTHR31065:SF1">
    <property type="entry name" value="OS09G0116050 PROTEIN"/>
    <property type="match status" value="1"/>
</dbReference>
<reference evidence="4" key="1">
    <citation type="submission" date="2010-04" db="EMBL/GenBank/DDBJ databases">
        <authorList>
            <person name="Reid K.E."/>
            <person name="Liao N."/>
            <person name="Chan S."/>
            <person name="Docking R."/>
            <person name="Taylor G."/>
            <person name="Moore R."/>
            <person name="Mayo M."/>
            <person name="Munro S."/>
            <person name="King J."/>
            <person name="Yanchuk A."/>
            <person name="Holt R."/>
            <person name="Jones S."/>
            <person name="Marra M."/>
            <person name="Ritland C.E."/>
            <person name="Ritland K."/>
            <person name="Bohlmann J."/>
        </authorList>
    </citation>
    <scope>NUCLEOTIDE SEQUENCE</scope>
    <source>
        <tissue evidence="4">Buds collected with no treatment. Collection October 2007</tissue>
    </source>
</reference>
<dbReference type="InterPro" id="IPR006734">
    <property type="entry name" value="PLATZ"/>
</dbReference>
<dbReference type="CDD" id="cd19756">
    <property type="entry name" value="Bbox2"/>
    <property type="match status" value="1"/>
</dbReference>
<feature type="domain" description="B box-type" evidence="3">
    <location>
        <begin position="27"/>
        <end position="65"/>
    </location>
</feature>
<evidence type="ECO:0000313" key="4">
    <source>
        <dbReference type="EMBL" id="ADE76123.1"/>
    </source>
</evidence>
<protein>
    <recommendedName>
        <fullName evidence="3">B box-type domain-containing protein</fullName>
    </recommendedName>
</protein>
<proteinExistence type="evidence at transcript level"/>
<feature type="compositionally biased region" description="Low complexity" evidence="2">
    <location>
        <begin position="186"/>
        <end position="195"/>
    </location>
</feature>
<dbReference type="GO" id="GO:0008270">
    <property type="term" value="F:zinc ion binding"/>
    <property type="evidence" value="ECO:0007669"/>
    <property type="project" value="UniProtKB-KW"/>
</dbReference>
<feature type="region of interest" description="Disordered" evidence="2">
    <location>
        <begin position="239"/>
        <end position="259"/>
    </location>
</feature>
<dbReference type="SUPFAM" id="SSF57845">
    <property type="entry name" value="B-box zinc-binding domain"/>
    <property type="match status" value="1"/>
</dbReference>
<organism evidence="4">
    <name type="scientific">Picea sitchensis</name>
    <name type="common">Sitka spruce</name>
    <name type="synonym">Pinus sitchensis</name>
    <dbReference type="NCBI Taxonomy" id="3332"/>
    <lineage>
        <taxon>Eukaryota</taxon>
        <taxon>Viridiplantae</taxon>
        <taxon>Streptophyta</taxon>
        <taxon>Embryophyta</taxon>
        <taxon>Tracheophyta</taxon>
        <taxon>Spermatophyta</taxon>
        <taxon>Pinopsida</taxon>
        <taxon>Pinidae</taxon>
        <taxon>Conifers I</taxon>
        <taxon>Pinales</taxon>
        <taxon>Pinaceae</taxon>
        <taxon>Picea</taxon>
    </lineage>
</organism>
<feature type="region of interest" description="Disordered" evidence="2">
    <location>
        <begin position="158"/>
        <end position="218"/>
    </location>
</feature>
<dbReference type="PROSITE" id="PS50119">
    <property type="entry name" value="ZF_BBOX"/>
    <property type="match status" value="1"/>
</dbReference>
<dbReference type="InterPro" id="IPR000315">
    <property type="entry name" value="Znf_B-box"/>
</dbReference>
<dbReference type="PANTHER" id="PTHR31065">
    <property type="entry name" value="PLATZ TRANSCRIPTION FACTOR FAMILY PROTEIN"/>
    <property type="match status" value="1"/>
</dbReference>
<keyword evidence="1" id="KW-0863">Zinc-finger</keyword>
<keyword evidence="1" id="KW-0479">Metal-binding</keyword>
<sequence>MVGYALPVPQKPARLKALLTDQFFIPCSIHLEHKKNEVNIFCVDCSASICQHCLFSHRSHRLLQVRRYVYHDVIRLQDMQKLIDRSLVQTYITNSARVVFLNQRPQSRLSKGLGNSCEACDRVLQEPYRYCSVRCKVDAVKNLSSVLQSCNSLQLREFLSPSSSPGRQSPKEEKLEMEGGEEMYPEESLSSTSSASDRDECWLSGSGTAAPVIYPLPKKMRSSNSNRCGGGMMVSCSPKSVIPPSISRRKGFPHRSPLY</sequence>
<feature type="compositionally biased region" description="Polar residues" evidence="2">
    <location>
        <begin position="158"/>
        <end position="167"/>
    </location>
</feature>
<dbReference type="EMBL" id="BT122767">
    <property type="protein sequence ID" value="ADE76123.1"/>
    <property type="molecule type" value="mRNA"/>
</dbReference>
<dbReference type="Pfam" id="PF00643">
    <property type="entry name" value="zf-B_box"/>
    <property type="match status" value="1"/>
</dbReference>
<dbReference type="AlphaFoldDB" id="D5A9A4"/>